<proteinExistence type="predicted"/>
<gene>
    <name evidence="2" type="ORF">J2S11_000062</name>
</gene>
<name>A0ABT9VT53_9BACI</name>
<keyword evidence="1" id="KW-1133">Transmembrane helix</keyword>
<feature type="transmembrane region" description="Helical" evidence="1">
    <location>
        <begin position="215"/>
        <end position="235"/>
    </location>
</feature>
<organism evidence="2 3">
    <name type="scientific">Caldalkalibacillus horti</name>
    <dbReference type="NCBI Taxonomy" id="77523"/>
    <lineage>
        <taxon>Bacteria</taxon>
        <taxon>Bacillati</taxon>
        <taxon>Bacillota</taxon>
        <taxon>Bacilli</taxon>
        <taxon>Bacillales</taxon>
        <taxon>Bacillaceae</taxon>
        <taxon>Caldalkalibacillus</taxon>
    </lineage>
</organism>
<keyword evidence="1" id="KW-0812">Transmembrane</keyword>
<accession>A0ABT9VT53</accession>
<dbReference type="RefSeq" id="WP_307389365.1">
    <property type="nucleotide sequence ID" value="NZ_BAAADK010000009.1"/>
</dbReference>
<dbReference type="EMBL" id="JAUSTY010000001">
    <property type="protein sequence ID" value="MDQ0164163.1"/>
    <property type="molecule type" value="Genomic_DNA"/>
</dbReference>
<sequence length="242" mass="27288">MIKKVILFTLGLILAVSSIPHSIKMILETIQTSQMQKSFTINILEAPSSSFTFGNVNLSIYHTNEGSLSYDGPFDQSFGTADIHLEINEETMDILQDYPYILDVEGLQQYAENIVFLTVDELKSSSKTLVVLLNTTREIIEELPSLDIVGYAADEELQYRMYTISEEGSVTQEDFSFLDRSAFQTALLNEGGLTHYKVGYYTNALSAYPNFVYPWIYPLLISIIGVILFITQFPIRVGKTTK</sequence>
<keyword evidence="3" id="KW-1185">Reference proteome</keyword>
<evidence type="ECO:0000313" key="3">
    <source>
        <dbReference type="Proteomes" id="UP001235840"/>
    </source>
</evidence>
<protein>
    <submittedName>
        <fullName evidence="2">Uncharacterized protein</fullName>
    </submittedName>
</protein>
<dbReference type="Proteomes" id="UP001235840">
    <property type="component" value="Unassembled WGS sequence"/>
</dbReference>
<evidence type="ECO:0000313" key="2">
    <source>
        <dbReference type="EMBL" id="MDQ0164163.1"/>
    </source>
</evidence>
<evidence type="ECO:0000256" key="1">
    <source>
        <dbReference type="SAM" id="Phobius"/>
    </source>
</evidence>
<keyword evidence="1" id="KW-0472">Membrane</keyword>
<reference evidence="2 3" key="1">
    <citation type="submission" date="2023-07" db="EMBL/GenBank/DDBJ databases">
        <title>Genomic Encyclopedia of Type Strains, Phase IV (KMG-IV): sequencing the most valuable type-strain genomes for metagenomic binning, comparative biology and taxonomic classification.</title>
        <authorList>
            <person name="Goeker M."/>
        </authorList>
    </citation>
    <scope>NUCLEOTIDE SEQUENCE [LARGE SCALE GENOMIC DNA]</scope>
    <source>
        <strain evidence="2 3">DSM 12751</strain>
    </source>
</reference>
<comment type="caution">
    <text evidence="2">The sequence shown here is derived from an EMBL/GenBank/DDBJ whole genome shotgun (WGS) entry which is preliminary data.</text>
</comment>